<dbReference type="Pfam" id="PF03016">
    <property type="entry name" value="Exostosin_GT47"/>
    <property type="match status" value="2"/>
</dbReference>
<sequence>MYSVQWKCSCARQVQYKCVPVNTSVDQGSDGQWLSGCDAIATEAHIIEVVGAAKMIAVVKVFAIMNLGNVDAFMACGLYLPPFISLFRFKVLRTFIASTAEDCSGRLNLSCNYPKTPELPYGRWVVSICSAHCDTTRAMCFCGEGTKYPNRPVAESCGFQVNSPTEPEGVKVTDWCLLKVFVSTNALDMAIAVEDFVRWRLVGWTLGIGGNWNPILPLSHVWFKFFKGIGIPDGIQFHQMRESEFHQKMDGIQFPCWMELKFDHTTLINPLCNNGWYGADCSIPSVVSAIEEWPKWFKPAHVDITSNEVTGRLANLNAAVEKKRPLIYVYDLPPEFNCLLLEGRHFKFECVNRIYDERNATLWTDQLYGSQMAIYESILASPHRTLNGEEADFFFVPVLDSCIIAQPYWLEELPQFYKKAHDHIIEISLLEPFSRKRPYLGACYAPKEIWNSMMLVHWGNTNSKHNHSTTAYWADNWDKIPSDRRGNHSCFNPAKDLVFLLGNALMPRENRKTLFFFNGNLGSAYTSGRPEATSSKITVAMSEVVSEITSTPAAAIPQHHSNSHSVQITTIRLNGDNFLRWSQSVRMYIRGQGKIGYITGDKKAPAVDPLYATWMLKTPWLTWLVFELTLKLEEIRQGDNSVTTYFHSLKRLWQDLDLFNTYEWKSIDDCNHHKKTVEDSRIYKFLVGLNVEFDEVRGRIIGRPPLPSIGEPTRQQTTIAGLMINHGFSAIFATNPVIHVRHVGKFMANLLTGKATSKERKIVEFLLQVKLTQDQNSGMMIGRARMIEGLYYFDEGETSDVEDNFWDISIPLPNVIYPTQKSHISESGHFENPNSSVSNNDCLGEPGLLVPNEGDSRSGEEVLQTNQCDLNSELQFYTRKRFHLRNKDSNINYARNQSEDLSSGVETLGNPIPTTPLISSTLSNNSPSIPDLDVPIALRKGVRNCTQHPIAKYLSYHRLSKNHKAFTSRISHLFVPRNIQKALDDPNWKLALMEEMNALRRSGTWEIVDLPKGKKIVGCKWVFTIKIKADGSVERYKARLVAKGFTQTYGIDYQETFAPIAKINSIRVLLSLADLRRNLAVTKYADYISHYMDSNSHQELGLTALERQLSVIASCRVKLITQYFINIQKMKRLAKEFQIKDLGALKYFFGMEFARSKEGIFVNQRKYVLDLLEETGLHGYKMVETPVEPNLKLQAAKVEEVKDREQYQRLVGKLIYLSHTRPDIAFAVSMVSQFMHSPGAEHFEAVYRILRYLKGTPGRGLLFKKHGHLQVEVYTDENWTGSVTDRRSTSGYCSFVGGNLVTWQSKKQNVVYCDNKVAIAIAHNPVLHDRSKHIEVDKHFIKEKVNAGIICMTYLPTDEQLANYSMGIRQRLADEFGSTPNKEGKLGKQYAEDVIVTPLRSNNYHGDIANSTFCGLLPGDGWSGRMEDSILQGCIPVVIQDGIFLPYENMLNYDSFAVRIREDEIPNLIKILRKINETEIEFKLNNVQKIWQRFLYRDSILLEAERQKTGFGQEEDWAVQFLQQSEDDAFTTFLQILHYKLHNDPWRLQLADLIKEYGLPQECLIRKTKEVCRTGPPDTPRYAPADARFGDPKDVASKCSVKSCTHHPIKTCVVYGGLMHAFNAFTAKVDTASIPKSIDDALKDPRLLKRRLTHWRQKRLGL</sequence>
<dbReference type="SUPFAM" id="SSF56672">
    <property type="entry name" value="DNA/RNA polymerases"/>
    <property type="match status" value="1"/>
</dbReference>
<dbReference type="Proteomes" id="UP000436088">
    <property type="component" value="Unassembled WGS sequence"/>
</dbReference>
<feature type="domain" description="Retrotransposon Copia-like N-terminal" evidence="3">
    <location>
        <begin position="559"/>
        <end position="606"/>
    </location>
</feature>
<comment type="caution">
    <text evidence="4">The sequence shown here is derived from an EMBL/GenBank/DDBJ whole genome shotgun (WGS) entry which is preliminary data.</text>
</comment>
<evidence type="ECO:0000313" key="5">
    <source>
        <dbReference type="Proteomes" id="UP000436088"/>
    </source>
</evidence>
<dbReference type="Pfam" id="PF14244">
    <property type="entry name" value="Retrotran_gag_3"/>
    <property type="match status" value="1"/>
</dbReference>
<evidence type="ECO:0000259" key="3">
    <source>
        <dbReference type="Pfam" id="PF14244"/>
    </source>
</evidence>
<dbReference type="InterPro" id="IPR029472">
    <property type="entry name" value="Copia-like_N"/>
</dbReference>
<dbReference type="InterPro" id="IPR040911">
    <property type="entry name" value="Exostosin_GT47"/>
</dbReference>
<name>A0A6A3AAZ5_HIBSY</name>
<feature type="domain" description="Exostosin GT47" evidence="1">
    <location>
        <begin position="323"/>
        <end position="530"/>
    </location>
</feature>
<dbReference type="InterPro" id="IPR013103">
    <property type="entry name" value="RVT_2"/>
</dbReference>
<reference evidence="4" key="1">
    <citation type="submission" date="2019-09" db="EMBL/GenBank/DDBJ databases">
        <title>Draft genome information of white flower Hibiscus syriacus.</title>
        <authorList>
            <person name="Kim Y.-M."/>
        </authorList>
    </citation>
    <scope>NUCLEOTIDE SEQUENCE [LARGE SCALE GENOMIC DNA]</scope>
    <source>
        <strain evidence="4">YM2019G1</strain>
    </source>
</reference>
<gene>
    <name evidence="4" type="ORF">F3Y22_tig00110528pilonHSYRG00093</name>
</gene>
<organism evidence="4 5">
    <name type="scientific">Hibiscus syriacus</name>
    <name type="common">Rose of Sharon</name>
    <dbReference type="NCBI Taxonomy" id="106335"/>
    <lineage>
        <taxon>Eukaryota</taxon>
        <taxon>Viridiplantae</taxon>
        <taxon>Streptophyta</taxon>
        <taxon>Embryophyta</taxon>
        <taxon>Tracheophyta</taxon>
        <taxon>Spermatophyta</taxon>
        <taxon>Magnoliopsida</taxon>
        <taxon>eudicotyledons</taxon>
        <taxon>Gunneridae</taxon>
        <taxon>Pentapetalae</taxon>
        <taxon>rosids</taxon>
        <taxon>malvids</taxon>
        <taxon>Malvales</taxon>
        <taxon>Malvaceae</taxon>
        <taxon>Malvoideae</taxon>
        <taxon>Hibiscus</taxon>
    </lineage>
</organism>
<proteinExistence type="predicted"/>
<accession>A0A6A3AAZ5</accession>
<feature type="domain" description="Exostosin GT47" evidence="1">
    <location>
        <begin position="1362"/>
        <end position="1475"/>
    </location>
</feature>
<keyword evidence="5" id="KW-1185">Reference proteome</keyword>
<dbReference type="PANTHER" id="PTHR11439">
    <property type="entry name" value="GAG-POL-RELATED RETROTRANSPOSON"/>
    <property type="match status" value="1"/>
</dbReference>
<dbReference type="Pfam" id="PF07727">
    <property type="entry name" value="RVT_2"/>
    <property type="match status" value="1"/>
</dbReference>
<dbReference type="InterPro" id="IPR043502">
    <property type="entry name" value="DNA/RNA_pol_sf"/>
</dbReference>
<protein>
    <recommendedName>
        <fullName evidence="6">Exostosin GT47 domain-containing protein</fullName>
    </recommendedName>
</protein>
<evidence type="ECO:0008006" key="6">
    <source>
        <dbReference type="Google" id="ProtNLM"/>
    </source>
</evidence>
<dbReference type="CDD" id="cd09272">
    <property type="entry name" value="RNase_HI_RT_Ty1"/>
    <property type="match status" value="1"/>
</dbReference>
<dbReference type="EMBL" id="VEPZ02001019">
    <property type="protein sequence ID" value="KAE8701634.1"/>
    <property type="molecule type" value="Genomic_DNA"/>
</dbReference>
<evidence type="ECO:0000313" key="4">
    <source>
        <dbReference type="EMBL" id="KAE8701634.1"/>
    </source>
</evidence>
<evidence type="ECO:0000259" key="1">
    <source>
        <dbReference type="Pfam" id="PF03016"/>
    </source>
</evidence>
<evidence type="ECO:0000259" key="2">
    <source>
        <dbReference type="Pfam" id="PF07727"/>
    </source>
</evidence>
<feature type="domain" description="Reverse transcriptase Ty1/copia-type" evidence="2">
    <location>
        <begin position="1004"/>
        <end position="1075"/>
    </location>
</feature>
<dbReference type="PANTHER" id="PTHR11439:SF440">
    <property type="entry name" value="INTEGRASE CATALYTIC DOMAIN-CONTAINING PROTEIN"/>
    <property type="match status" value="1"/>
</dbReference>